<comment type="caution">
    <text evidence="1">The sequence shown here is derived from an EMBL/GenBank/DDBJ whole genome shotgun (WGS) entry which is preliminary data.</text>
</comment>
<dbReference type="Gene3D" id="1.10.287.1890">
    <property type="match status" value="1"/>
</dbReference>
<dbReference type="GO" id="GO:0032259">
    <property type="term" value="P:methylation"/>
    <property type="evidence" value="ECO:0007669"/>
    <property type="project" value="UniProtKB-KW"/>
</dbReference>
<organism evidence="1 2">
    <name type="scientific">Enterococcus villorum</name>
    <dbReference type="NCBI Taxonomy" id="112904"/>
    <lineage>
        <taxon>Bacteria</taxon>
        <taxon>Bacillati</taxon>
        <taxon>Bacillota</taxon>
        <taxon>Bacilli</taxon>
        <taxon>Lactobacillales</taxon>
        <taxon>Enterococcaceae</taxon>
        <taxon>Enterococcus</taxon>
    </lineage>
</organism>
<evidence type="ECO:0000313" key="2">
    <source>
        <dbReference type="Proteomes" id="UP000192477"/>
    </source>
</evidence>
<keyword evidence="1" id="KW-0489">Methyltransferase</keyword>
<dbReference type="OrthoDB" id="5881184at2"/>
<dbReference type="AlphaFoldDB" id="A0A1V8YFY9"/>
<dbReference type="InterPro" id="IPR029063">
    <property type="entry name" value="SAM-dependent_MTases_sf"/>
</dbReference>
<accession>A0A1V8YFY9</accession>
<gene>
    <name evidence="1" type="ORF">BH747_01500</name>
</gene>
<dbReference type="Proteomes" id="UP000192477">
    <property type="component" value="Unassembled WGS sequence"/>
</dbReference>
<evidence type="ECO:0000313" key="1">
    <source>
        <dbReference type="EMBL" id="OQO71534.1"/>
    </source>
</evidence>
<keyword evidence="1" id="KW-0808">Transferase</keyword>
<dbReference type="EMBL" id="MJEA01000001">
    <property type="protein sequence ID" value="OQO71534.1"/>
    <property type="molecule type" value="Genomic_DNA"/>
</dbReference>
<dbReference type="PANTHER" id="PTHR38451">
    <property type="entry name" value="TRNA (ADENINE(22)-N(1))-METHYLTRANSFERASE"/>
    <property type="match status" value="1"/>
</dbReference>
<proteinExistence type="predicted"/>
<dbReference type="SUPFAM" id="SSF53335">
    <property type="entry name" value="S-adenosyl-L-methionine-dependent methyltransferases"/>
    <property type="match status" value="1"/>
</dbReference>
<dbReference type="RefSeq" id="WP_081181743.1">
    <property type="nucleotide sequence ID" value="NZ_MJEA01000001.1"/>
</dbReference>
<dbReference type="InterPro" id="IPR006901">
    <property type="entry name" value="TrmK"/>
</dbReference>
<dbReference type="Pfam" id="PF04816">
    <property type="entry name" value="TrmK"/>
    <property type="match status" value="1"/>
</dbReference>
<sequence length="235" mass="26957">MNHLDLSKRLAAVGEFVPKGAFLADIGSDHAYLPVALMLKGKIEFAVAGEVVKGPYDSAKKQVQKNGLKERIIVRLANGLDAIEATDQITTITIAGMGGSLIRDILEAGTQNKRLTGNERLILQPNIGEQTLRIWLQENQYEIIAEQILEENKKIYEIIVAEKSKKMRMYNEKEIMFGPILLQEKTEIFKSKWQRELKQRKRIVNQLSKATNQQERMEIIKQEIQWIEEALNEWQ</sequence>
<dbReference type="PIRSF" id="PIRSF018637">
    <property type="entry name" value="TrmK"/>
    <property type="match status" value="1"/>
</dbReference>
<dbReference type="GO" id="GO:0160105">
    <property type="term" value="F:tRNA (adenine(22)-N1)-methyltransferase activity"/>
    <property type="evidence" value="ECO:0007669"/>
    <property type="project" value="InterPro"/>
</dbReference>
<protein>
    <submittedName>
        <fullName evidence="1">SAM-dependent methyltransferase</fullName>
    </submittedName>
</protein>
<name>A0A1V8YFY9_9ENTE</name>
<dbReference type="Gene3D" id="3.40.50.150">
    <property type="entry name" value="Vaccinia Virus protein VP39"/>
    <property type="match status" value="1"/>
</dbReference>
<reference evidence="1 2" key="1">
    <citation type="journal article" date="2017" name="BMC Microbiol.">
        <title>Comparative genomics of Enterococcus spp. isolated from bovine feces.</title>
        <authorList>
            <person name="Beukers A.G."/>
            <person name="Zaheer R."/>
            <person name="Goji N."/>
            <person name="Amoako K.K."/>
            <person name="Chaves A.V."/>
            <person name="Ward M.P."/>
            <person name="McAllister T.A."/>
        </authorList>
    </citation>
    <scope>NUCLEOTIDE SEQUENCE [LARGE SCALE GENOMIC DNA]</scope>
    <source>
        <strain evidence="1 2">F1129D 143</strain>
    </source>
</reference>
<dbReference type="STRING" id="112904.BH747_01500"/>
<dbReference type="PANTHER" id="PTHR38451:SF1">
    <property type="entry name" value="TRNA (ADENINE(22)-N(1))-METHYLTRANSFERASE"/>
    <property type="match status" value="1"/>
</dbReference>